<feature type="domain" description="Glycosyltransferase 2-like" evidence="1">
    <location>
        <begin position="7"/>
        <end position="173"/>
    </location>
</feature>
<evidence type="ECO:0000313" key="3">
    <source>
        <dbReference type="Proteomes" id="UP000184130"/>
    </source>
</evidence>
<dbReference type="InterPro" id="IPR001173">
    <property type="entry name" value="Glyco_trans_2-like"/>
</dbReference>
<dbReference type="InterPro" id="IPR029044">
    <property type="entry name" value="Nucleotide-diphossugar_trans"/>
</dbReference>
<dbReference type="GO" id="GO:0016758">
    <property type="term" value="F:hexosyltransferase activity"/>
    <property type="evidence" value="ECO:0007669"/>
    <property type="project" value="UniProtKB-ARBA"/>
</dbReference>
<proteinExistence type="predicted"/>
<dbReference type="AlphaFoldDB" id="A0A1M6TC06"/>
<dbReference type="RefSeq" id="WP_073206285.1">
    <property type="nucleotide sequence ID" value="NZ_FRBD01000005.1"/>
</dbReference>
<reference evidence="2 3" key="1">
    <citation type="submission" date="2016-11" db="EMBL/GenBank/DDBJ databases">
        <authorList>
            <person name="Jaros S."/>
            <person name="Januszkiewicz K."/>
            <person name="Wedrychowicz H."/>
        </authorList>
    </citation>
    <scope>NUCLEOTIDE SEQUENCE [LARGE SCALE GENOMIC DNA]</scope>
    <source>
        <strain evidence="2 3">KHT3</strain>
    </source>
</reference>
<dbReference type="PANTHER" id="PTHR22916:SF3">
    <property type="entry name" value="UDP-GLCNAC:BETAGAL BETA-1,3-N-ACETYLGLUCOSAMINYLTRANSFERASE-LIKE PROTEIN 1"/>
    <property type="match status" value="1"/>
</dbReference>
<gene>
    <name evidence="2" type="ORF">SAMN05216463_105126</name>
</gene>
<name>A0A1M6TC06_XYLRU</name>
<dbReference type="OrthoDB" id="635429at2"/>
<organism evidence="2 3">
    <name type="scientific">Xylanibacter ruminicola</name>
    <name type="common">Prevotella ruminicola</name>
    <dbReference type="NCBI Taxonomy" id="839"/>
    <lineage>
        <taxon>Bacteria</taxon>
        <taxon>Pseudomonadati</taxon>
        <taxon>Bacteroidota</taxon>
        <taxon>Bacteroidia</taxon>
        <taxon>Bacteroidales</taxon>
        <taxon>Prevotellaceae</taxon>
        <taxon>Xylanibacter</taxon>
    </lineage>
</organism>
<dbReference type="Pfam" id="PF00535">
    <property type="entry name" value="Glycos_transf_2"/>
    <property type="match status" value="1"/>
</dbReference>
<dbReference type="EMBL" id="FRBD01000005">
    <property type="protein sequence ID" value="SHK54298.1"/>
    <property type="molecule type" value="Genomic_DNA"/>
</dbReference>
<dbReference type="Gene3D" id="3.90.550.10">
    <property type="entry name" value="Spore Coat Polysaccharide Biosynthesis Protein SpsA, Chain A"/>
    <property type="match status" value="1"/>
</dbReference>
<evidence type="ECO:0000313" key="2">
    <source>
        <dbReference type="EMBL" id="SHK54298.1"/>
    </source>
</evidence>
<dbReference type="PANTHER" id="PTHR22916">
    <property type="entry name" value="GLYCOSYLTRANSFERASE"/>
    <property type="match status" value="1"/>
</dbReference>
<protein>
    <submittedName>
        <fullName evidence="2">Glycosyl transferase family 2</fullName>
    </submittedName>
</protein>
<evidence type="ECO:0000259" key="1">
    <source>
        <dbReference type="Pfam" id="PF00535"/>
    </source>
</evidence>
<sequence>MNNPLVSVIIPNYNHAKFLDQRINSILSQTYNNYEIIILDDKSSDNSIEIIQKYRDNEHVSQIVINEENSGSTFKQWKKGFKLSRGELIWIAESDDACTPELLETLVHEFKKDPKCVIAFCQSYLLNTNGDIIGKEGLNKELHVNGLFFIKHYLCHHNYISNASSAVFRKDILPKIDWSFSTYHGSGDWLAWIEISRFGNVAYINKAMNLFRKHTTNTTAKLAIDGRGEAEAAEIYKYLRKQNLIGFKEEFRARLSHIYTIKYGKQHSFYNKETKKELANAWRANILINAIDWTIFQIHKVFGINIIKR</sequence>
<dbReference type="CDD" id="cd00761">
    <property type="entry name" value="Glyco_tranf_GTA_type"/>
    <property type="match status" value="1"/>
</dbReference>
<accession>A0A1M6TC06</accession>
<keyword evidence="2" id="KW-0808">Transferase</keyword>
<dbReference type="SUPFAM" id="SSF53448">
    <property type="entry name" value="Nucleotide-diphospho-sugar transferases"/>
    <property type="match status" value="1"/>
</dbReference>
<dbReference type="Proteomes" id="UP000184130">
    <property type="component" value="Unassembled WGS sequence"/>
</dbReference>